<keyword evidence="8 10" id="KW-0411">Iron-sulfur</keyword>
<feature type="binding site" evidence="10">
    <location>
        <position position="243"/>
    </location>
    <ligand>
        <name>[4Fe-4S] cluster</name>
        <dbReference type="ChEBI" id="CHEBI:49883"/>
    </ligand>
</feature>
<dbReference type="GO" id="GO:0016226">
    <property type="term" value="P:iron-sulfur cluster assembly"/>
    <property type="evidence" value="ECO:0007669"/>
    <property type="project" value="UniProtKB-UniRule"/>
</dbReference>
<comment type="similarity">
    <text evidence="2 10">Belongs to the anamorsin family.</text>
</comment>
<feature type="domain" description="Anamorsin C-terminal" evidence="12">
    <location>
        <begin position="236"/>
        <end position="270"/>
    </location>
</feature>
<accession>A0AAD4NLM2</accession>
<feature type="region of interest" description="Disordered" evidence="11">
    <location>
        <begin position="181"/>
        <end position="206"/>
    </location>
</feature>
<evidence type="ECO:0000256" key="5">
    <source>
        <dbReference type="ARBA" id="ARBA00022714"/>
    </source>
</evidence>
<protein>
    <recommendedName>
        <fullName evidence="10">Anamorsin homolog</fullName>
    </recommendedName>
    <alternativeName>
        <fullName evidence="10">Fe-S cluster assembly protein DRE2 homolog</fullName>
    </alternativeName>
</protein>
<keyword evidence="14" id="KW-1185">Reference proteome</keyword>
<evidence type="ECO:0000256" key="10">
    <source>
        <dbReference type="HAMAP-Rule" id="MF_03115"/>
    </source>
</evidence>
<dbReference type="InterPro" id="IPR029063">
    <property type="entry name" value="SAM-dependent_MTases_sf"/>
</dbReference>
<dbReference type="PANTHER" id="PTHR13273">
    <property type="entry name" value="ANAMORSIN"/>
    <property type="match status" value="1"/>
</dbReference>
<keyword evidence="4 10" id="KW-0963">Cytoplasm</keyword>
<comment type="function">
    <text evidence="10">Component of the cytosolic iron-sulfur (Fe-S) protein assembly (CIA) machinery. Required for the maturation of extramitochondrial Fe-S proteins. Part of an electron transfer chain functioning in an early step of cytosolic Fe-S biogenesis, facilitating the de novo assembly of a [4Fe-4S] cluster on the cytosolic Fe-S scaffold complex. Electrons are transferred from NADPH via a FAD- and FMN-containing diflavin oxidoreductase. Together with the diflavin oxidoreductase, also required for the assembly of the diferric tyrosyl radical cofactor of ribonucleotide reductase (RNR), probably by providing electrons for reduction during radical cofactor maturation in the catalytic small subunit.</text>
</comment>
<feature type="binding site" evidence="10">
    <location>
        <position position="240"/>
    </location>
    <ligand>
        <name>[4Fe-4S] cluster</name>
        <dbReference type="ChEBI" id="CHEBI:49883"/>
    </ligand>
</feature>
<dbReference type="GO" id="GO:0009055">
    <property type="term" value="F:electron transfer activity"/>
    <property type="evidence" value="ECO:0007669"/>
    <property type="project" value="UniProtKB-UniRule"/>
</dbReference>
<sequence length="276" mass="29992">MALTLLDNIGPINHESSILLVCDTNESRKASNELHNDLSSNFKTVYPNATIFNGLPVGVPREQFDVVIINTSQLQKLLGSVFEAAKPSAKLVLLVFREDEKSKSTEYDLARLSRLAGFVDVQQEPGPYVASVRIRGNKPGFTSTAFQLRIPKSSSSHSKWSMINNVDDDELIDENTLLTEDDFKKPDAEMEANQSCGPEGGNEKKKRACKNCTCGLAEELNAEKSDTASGPQPGAVKSACGNCPLGDAFRCSTCPYLGQPPFKPGDVVKLSTVDDF</sequence>
<evidence type="ECO:0000256" key="4">
    <source>
        <dbReference type="ARBA" id="ARBA00022490"/>
    </source>
</evidence>
<feature type="binding site" evidence="10">
    <location>
        <position position="209"/>
    </location>
    <ligand>
        <name>[2Fe-2S] cluster</name>
        <dbReference type="ChEBI" id="CHEBI:190135"/>
    </ligand>
</feature>
<feature type="binding site" evidence="10">
    <location>
        <position position="196"/>
    </location>
    <ligand>
        <name>[2Fe-2S] cluster</name>
        <dbReference type="ChEBI" id="CHEBI:190135"/>
    </ligand>
</feature>
<dbReference type="HAMAP" id="MF_03115">
    <property type="entry name" value="Anamorsin"/>
    <property type="match status" value="1"/>
</dbReference>
<evidence type="ECO:0000313" key="13">
    <source>
        <dbReference type="EMBL" id="KAI1728799.1"/>
    </source>
</evidence>
<dbReference type="GO" id="GO:0051539">
    <property type="term" value="F:4 iron, 4 sulfur cluster binding"/>
    <property type="evidence" value="ECO:0007669"/>
    <property type="project" value="UniProtKB-KW"/>
</dbReference>
<comment type="cofactor">
    <cofactor evidence="1 10">
        <name>[4Fe-4S] cluster</name>
        <dbReference type="ChEBI" id="CHEBI:49883"/>
    </cofactor>
</comment>
<dbReference type="GO" id="GO:0046872">
    <property type="term" value="F:metal ion binding"/>
    <property type="evidence" value="ECO:0007669"/>
    <property type="project" value="UniProtKB-KW"/>
</dbReference>
<feature type="binding site" evidence="10">
    <location>
        <position position="214"/>
    </location>
    <ligand>
        <name>[2Fe-2S] cluster</name>
        <dbReference type="ChEBI" id="CHEBI:190135"/>
    </ligand>
</feature>
<dbReference type="InterPro" id="IPR007785">
    <property type="entry name" value="Anamorsin"/>
</dbReference>
<feature type="short sequence motif" description="Cx2C motif 1" evidence="10">
    <location>
        <begin position="240"/>
        <end position="243"/>
    </location>
</feature>
<name>A0AAD4NLM2_9BILA</name>
<keyword evidence="6 10" id="KW-0479">Metal-binding</keyword>
<dbReference type="EMBL" id="JAKKPZ010000001">
    <property type="protein sequence ID" value="KAI1728799.1"/>
    <property type="molecule type" value="Genomic_DNA"/>
</dbReference>
<keyword evidence="3 10" id="KW-0004">4Fe-4S</keyword>
<evidence type="ECO:0000313" key="14">
    <source>
        <dbReference type="Proteomes" id="UP001201812"/>
    </source>
</evidence>
<evidence type="ECO:0000256" key="7">
    <source>
        <dbReference type="ARBA" id="ARBA00023004"/>
    </source>
</evidence>
<evidence type="ECO:0000256" key="1">
    <source>
        <dbReference type="ARBA" id="ARBA00001966"/>
    </source>
</evidence>
<evidence type="ECO:0000256" key="2">
    <source>
        <dbReference type="ARBA" id="ARBA00008169"/>
    </source>
</evidence>
<dbReference type="Gene3D" id="3.40.50.150">
    <property type="entry name" value="Vaccinia Virus protein VP39"/>
    <property type="match status" value="1"/>
</dbReference>
<dbReference type="AlphaFoldDB" id="A0AAD4NLM2"/>
<evidence type="ECO:0000256" key="8">
    <source>
        <dbReference type="ARBA" id="ARBA00023014"/>
    </source>
</evidence>
<feature type="binding site" evidence="10">
    <location>
        <position position="212"/>
    </location>
    <ligand>
        <name>[2Fe-2S] cluster</name>
        <dbReference type="ChEBI" id="CHEBI:190135"/>
    </ligand>
</feature>
<evidence type="ECO:0000256" key="6">
    <source>
        <dbReference type="ARBA" id="ARBA00022723"/>
    </source>
</evidence>
<comment type="subunit">
    <text evidence="10">Monomer.</text>
</comment>
<comment type="caution">
    <text evidence="10">Lacks conserved residue(s) required for the propagation of feature annotation.</text>
</comment>
<keyword evidence="5 10" id="KW-0001">2Fe-2S</keyword>
<dbReference type="SUPFAM" id="SSF53335">
    <property type="entry name" value="S-adenosyl-L-methionine-dependent methyltransferases"/>
    <property type="match status" value="1"/>
</dbReference>
<feature type="domain" description="Anamorsin C-terminal" evidence="12">
    <location>
        <begin position="193"/>
        <end position="227"/>
    </location>
</feature>
<comment type="cofactor">
    <cofactor evidence="10">
        <name>[2Fe-2S] cluster</name>
        <dbReference type="ChEBI" id="CHEBI:190135"/>
    </cofactor>
</comment>
<dbReference type="GO" id="GO:0051537">
    <property type="term" value="F:2 iron, 2 sulfur cluster binding"/>
    <property type="evidence" value="ECO:0007669"/>
    <property type="project" value="UniProtKB-UniRule"/>
</dbReference>
<keyword evidence="9 10" id="KW-0496">Mitochondrion</keyword>
<comment type="subcellular location">
    <subcellularLocation>
        <location evidence="10">Cytoplasm</location>
    </subcellularLocation>
    <subcellularLocation>
        <location evidence="10">Mitochondrion intermembrane space</location>
    </subcellularLocation>
</comment>
<dbReference type="GO" id="GO:0005758">
    <property type="term" value="C:mitochondrial intermembrane space"/>
    <property type="evidence" value="ECO:0007669"/>
    <property type="project" value="UniProtKB-SubCell"/>
</dbReference>
<feature type="region of interest" description="Fe-S binding site B" evidence="10">
    <location>
        <begin position="240"/>
        <end position="254"/>
    </location>
</feature>
<evidence type="ECO:0000256" key="11">
    <source>
        <dbReference type="SAM" id="MobiDB-lite"/>
    </source>
</evidence>
<proteinExistence type="inferred from homology"/>
<reference evidence="13" key="1">
    <citation type="submission" date="2022-01" db="EMBL/GenBank/DDBJ databases">
        <title>Genome Sequence Resource for Two Populations of Ditylenchus destructor, the Migratory Endoparasitic Phytonematode.</title>
        <authorList>
            <person name="Zhang H."/>
            <person name="Lin R."/>
            <person name="Xie B."/>
        </authorList>
    </citation>
    <scope>NUCLEOTIDE SEQUENCE</scope>
    <source>
        <strain evidence="13">BazhouSP</strain>
    </source>
</reference>
<dbReference type="Proteomes" id="UP001201812">
    <property type="component" value="Unassembled WGS sequence"/>
</dbReference>
<dbReference type="InterPro" id="IPR046408">
    <property type="entry name" value="CIAPIN1"/>
</dbReference>
<organism evidence="13 14">
    <name type="scientific">Ditylenchus destructor</name>
    <dbReference type="NCBI Taxonomy" id="166010"/>
    <lineage>
        <taxon>Eukaryota</taxon>
        <taxon>Metazoa</taxon>
        <taxon>Ecdysozoa</taxon>
        <taxon>Nematoda</taxon>
        <taxon>Chromadorea</taxon>
        <taxon>Rhabditida</taxon>
        <taxon>Tylenchina</taxon>
        <taxon>Tylenchomorpha</taxon>
        <taxon>Sphaerularioidea</taxon>
        <taxon>Anguinidae</taxon>
        <taxon>Anguininae</taxon>
        <taxon>Ditylenchus</taxon>
    </lineage>
</organism>
<dbReference type="Pfam" id="PF05093">
    <property type="entry name" value="CIAPIN1"/>
    <property type="match status" value="2"/>
</dbReference>
<comment type="domain">
    <text evidence="10">The twin Cx2C motifs are involved in the recognition by the mitochondrial MIA40-ERV1 disulfide relay system. The formation of 2 disulfide bonds in the Cx2C motifs through dithiol/disulfide exchange reactions effectively traps the protein in the mitochondrial intermembrane space.</text>
</comment>
<gene>
    <name evidence="13" type="ORF">DdX_01002</name>
</gene>
<evidence type="ECO:0000259" key="12">
    <source>
        <dbReference type="Pfam" id="PF05093"/>
    </source>
</evidence>
<comment type="caution">
    <text evidence="13">The sequence shown here is derived from an EMBL/GenBank/DDBJ whole genome shotgun (WGS) entry which is preliminary data.</text>
</comment>
<keyword evidence="7 10" id="KW-0408">Iron</keyword>
<evidence type="ECO:0000256" key="3">
    <source>
        <dbReference type="ARBA" id="ARBA00022485"/>
    </source>
</evidence>
<feature type="binding site" evidence="10">
    <location>
        <position position="251"/>
    </location>
    <ligand>
        <name>[4Fe-4S] cluster</name>
        <dbReference type="ChEBI" id="CHEBI:49883"/>
    </ligand>
</feature>
<feature type="short sequence motif" description="Cx2C motif 2" evidence="10">
    <location>
        <begin position="251"/>
        <end position="254"/>
    </location>
</feature>
<evidence type="ECO:0000256" key="9">
    <source>
        <dbReference type="ARBA" id="ARBA00023128"/>
    </source>
</evidence>
<dbReference type="PANTHER" id="PTHR13273:SF14">
    <property type="entry name" value="ANAMORSIN"/>
    <property type="match status" value="1"/>
</dbReference>
<feature type="binding site" evidence="10">
    <location>
        <position position="254"/>
    </location>
    <ligand>
        <name>[4Fe-4S] cluster</name>
        <dbReference type="ChEBI" id="CHEBI:49883"/>
    </ligand>
</feature>
<comment type="domain">
    <text evidence="10">The N-terminal domain has structural similarity with S-adenosyl-L-methionine-dependent methyltransferases, but does not bind S-adenosyl-L-methionine. It is required for correct assembly of the 2 Fe-S clusters.</text>
</comment>
<comment type="domain">
    <text evidence="10">The C-terminal domain binds 2 Fe-S clusters but is otherwise mostly in an intrinsically disordered conformation.</text>
</comment>